<dbReference type="Proteomes" id="UP000467841">
    <property type="component" value="Unassembled WGS sequence"/>
</dbReference>
<dbReference type="Pfam" id="PF03384">
    <property type="entry name" value="DUF287"/>
    <property type="match status" value="1"/>
</dbReference>
<feature type="compositionally biased region" description="Gly residues" evidence="1">
    <location>
        <begin position="449"/>
        <end position="458"/>
    </location>
</feature>
<organism evidence="3 4">
    <name type="scientific">Microthlaspi erraticum</name>
    <dbReference type="NCBI Taxonomy" id="1685480"/>
    <lineage>
        <taxon>Eukaryota</taxon>
        <taxon>Viridiplantae</taxon>
        <taxon>Streptophyta</taxon>
        <taxon>Embryophyta</taxon>
        <taxon>Tracheophyta</taxon>
        <taxon>Spermatophyta</taxon>
        <taxon>Magnoliopsida</taxon>
        <taxon>eudicotyledons</taxon>
        <taxon>Gunneridae</taxon>
        <taxon>Pentapetalae</taxon>
        <taxon>rosids</taxon>
        <taxon>malvids</taxon>
        <taxon>Brassicales</taxon>
        <taxon>Brassicaceae</taxon>
        <taxon>Coluteocarpeae</taxon>
        <taxon>Microthlaspi</taxon>
    </lineage>
</organism>
<proteinExistence type="predicted"/>
<feature type="compositionally biased region" description="Basic and acidic residues" evidence="1">
    <location>
        <begin position="243"/>
        <end position="252"/>
    </location>
</feature>
<sequence>MLSMKGNRSVERLNMAVLYFLSSVLIGQKRKGAKAPSVEPFFLRAANDLELCRTFSWGRLAFDASMRDLYHMLDHFNGVPIPYWGFPSFITSLEFLPYEAIKSVKQNCRQDVIGAHRECPRMCKSMFKPISMRGWPIPELNEALGTSKDIDSFLEPTVDEEMLLARITDDLNLVEDAIDPIVDGWKQCLMVERKRICFEELYNKDIAGRAGEDVDEEEVENENNMPAAEDHATEDPMPEDPMTEDHASEDHATEVGSEILVALEKRLLEALENGLKKVNDHVESLVSNLDSRIKDVEKLVKERREDGSEEGVRDGVGFEVQDDGGLGGEKDGDGAGGEKDGEGDGSGDGGGDVDGARLGVEDMEVEPEEEEREPRYVDGSEEGVRDGVRVEAEDDGGLGGEKDGDGVGAEDDDGGLRNQNDGGGDGGFIGENDGDGVGVGVGAEDDGGLGENDGSGDGGGEEMEMEAEEVEEEERPPRYVNGMLVVDDEPLLVSGIRCSEVRMVMGKGIQGKGDMGAQVKGQEVDV</sequence>
<feature type="compositionally biased region" description="Basic and acidic residues" evidence="1">
    <location>
        <begin position="372"/>
        <end position="391"/>
    </location>
</feature>
<feature type="compositionally biased region" description="Basic and acidic residues" evidence="1">
    <location>
        <begin position="328"/>
        <end position="342"/>
    </location>
</feature>
<feature type="compositionally biased region" description="Acidic residues" evidence="1">
    <location>
        <begin position="361"/>
        <end position="371"/>
    </location>
</feature>
<feature type="compositionally biased region" description="Gly residues" evidence="1">
    <location>
        <begin position="344"/>
        <end position="353"/>
    </location>
</feature>
<accession>A0A6D2IHZ5</accession>
<gene>
    <name evidence="3" type="ORF">MERR_LOCUS14915</name>
</gene>
<feature type="compositionally biased region" description="Acidic residues" evidence="1">
    <location>
        <begin position="459"/>
        <end position="474"/>
    </location>
</feature>
<name>A0A6D2IHZ5_9BRAS</name>
<dbReference type="EMBL" id="CACVBM020001059">
    <property type="protein sequence ID" value="CAA7027680.1"/>
    <property type="molecule type" value="Genomic_DNA"/>
</dbReference>
<dbReference type="OrthoDB" id="1112874at2759"/>
<reference evidence="3" key="1">
    <citation type="submission" date="2020-01" db="EMBL/GenBank/DDBJ databases">
        <authorList>
            <person name="Mishra B."/>
        </authorList>
    </citation>
    <scope>NUCLEOTIDE SEQUENCE [LARGE SCALE GENOMIC DNA]</scope>
</reference>
<evidence type="ECO:0000313" key="4">
    <source>
        <dbReference type="Proteomes" id="UP000467841"/>
    </source>
</evidence>
<feature type="region of interest" description="Disordered" evidence="1">
    <location>
        <begin position="209"/>
        <end position="252"/>
    </location>
</feature>
<evidence type="ECO:0000256" key="1">
    <source>
        <dbReference type="SAM" id="MobiDB-lite"/>
    </source>
</evidence>
<feature type="domain" description="DUF287" evidence="2">
    <location>
        <begin position="150"/>
        <end position="202"/>
    </location>
</feature>
<evidence type="ECO:0000259" key="2">
    <source>
        <dbReference type="Pfam" id="PF03384"/>
    </source>
</evidence>
<feature type="compositionally biased region" description="Gly residues" evidence="1">
    <location>
        <begin position="421"/>
        <end position="441"/>
    </location>
</feature>
<dbReference type="AlphaFoldDB" id="A0A6D2IHZ5"/>
<dbReference type="InterPro" id="IPR005048">
    <property type="entry name" value="DUF287"/>
</dbReference>
<comment type="caution">
    <text evidence="3">The sequence shown here is derived from an EMBL/GenBank/DDBJ whole genome shotgun (WGS) entry which is preliminary data.</text>
</comment>
<keyword evidence="4" id="KW-1185">Reference proteome</keyword>
<feature type="compositionally biased region" description="Basic and acidic residues" evidence="1">
    <location>
        <begin position="303"/>
        <end position="313"/>
    </location>
</feature>
<feature type="region of interest" description="Disordered" evidence="1">
    <location>
        <begin position="303"/>
        <end position="476"/>
    </location>
</feature>
<evidence type="ECO:0000313" key="3">
    <source>
        <dbReference type="EMBL" id="CAA7027680.1"/>
    </source>
</evidence>
<protein>
    <recommendedName>
        <fullName evidence="2">DUF287 domain-containing protein</fullName>
    </recommendedName>
</protein>